<keyword evidence="5" id="KW-1185">Reference proteome</keyword>
<evidence type="ECO:0000313" key="5">
    <source>
        <dbReference type="Proteomes" id="UP001732720"/>
    </source>
</evidence>
<dbReference type="SMART" id="SM00589">
    <property type="entry name" value="PRY"/>
    <property type="match status" value="1"/>
</dbReference>
<dbReference type="OrthoDB" id="6105938at2759"/>
<dbReference type="Pfam" id="PF00622">
    <property type="entry name" value="SPRY"/>
    <property type="match status" value="1"/>
</dbReference>
<proteinExistence type="predicted"/>
<dbReference type="InterPro" id="IPR003879">
    <property type="entry name" value="Butyrophylin_SPRY"/>
</dbReference>
<dbReference type="PRINTS" id="PR01407">
    <property type="entry name" value="BUTYPHLNCDUF"/>
</dbReference>
<dbReference type="SUPFAM" id="SSF49899">
    <property type="entry name" value="Concanavalin A-like lectins/glucanases"/>
    <property type="match status" value="1"/>
</dbReference>
<dbReference type="InterPro" id="IPR013083">
    <property type="entry name" value="Znf_RING/FYVE/PHD"/>
</dbReference>
<dbReference type="InterPro" id="IPR001870">
    <property type="entry name" value="B30.2/SPRY"/>
</dbReference>
<name>A0A8B7VGT9_CASCN</name>
<dbReference type="PROSITE" id="PS50089">
    <property type="entry name" value="ZF_RING_2"/>
    <property type="match status" value="1"/>
</dbReference>
<keyword evidence="3" id="KW-0862">Zinc</keyword>
<dbReference type="InterPro" id="IPR043136">
    <property type="entry name" value="B30.2/SPRY_sf"/>
</dbReference>
<dbReference type="FunFam" id="2.60.120.920:FF:000040">
    <property type="entry name" value="Ret finger protein-like 4A"/>
    <property type="match status" value="1"/>
</dbReference>
<dbReference type="CTD" id="342931"/>
<dbReference type="InterPro" id="IPR037960">
    <property type="entry name" value="SPRY/PRY_RFPL"/>
</dbReference>
<keyword evidence="2 4" id="KW-0863">Zinc-finger</keyword>
<accession>A0A8B7VGT9</accession>
<evidence type="ECO:0000256" key="1">
    <source>
        <dbReference type="ARBA" id="ARBA00022723"/>
    </source>
</evidence>
<gene>
    <name evidence="6" type="primary">LOC109693155</name>
</gene>
<reference evidence="6" key="1">
    <citation type="submission" date="2025-08" db="UniProtKB">
        <authorList>
            <consortium name="RefSeq"/>
        </authorList>
    </citation>
    <scope>IDENTIFICATION</scope>
    <source>
        <tissue evidence="6">Leukocyte</tissue>
    </source>
</reference>
<dbReference type="CDD" id="cd15821">
    <property type="entry name" value="SPRY_PRY_RFPL"/>
    <property type="match status" value="1"/>
</dbReference>
<dbReference type="InterPro" id="IPR013320">
    <property type="entry name" value="ConA-like_dom_sf"/>
</dbReference>
<dbReference type="Gene3D" id="3.30.40.10">
    <property type="entry name" value="Zinc/RING finger domain, C3HC4 (zinc finger)"/>
    <property type="match status" value="1"/>
</dbReference>
<dbReference type="Proteomes" id="UP001732720">
    <property type="component" value="Chromosome 16"/>
</dbReference>
<dbReference type="SMART" id="SM00449">
    <property type="entry name" value="SPRY"/>
    <property type="match status" value="1"/>
</dbReference>
<dbReference type="Pfam" id="PF11002">
    <property type="entry name" value="RDM"/>
    <property type="match status" value="1"/>
</dbReference>
<keyword evidence="1" id="KW-0479">Metal-binding</keyword>
<protein>
    <submittedName>
        <fullName evidence="6">Ret finger protein-like 4A</fullName>
    </submittedName>
</protein>
<evidence type="ECO:0000313" key="6">
    <source>
        <dbReference type="RefSeq" id="XP_020029855.1"/>
    </source>
</evidence>
<dbReference type="InterPro" id="IPR003877">
    <property type="entry name" value="SPRY_dom"/>
</dbReference>
<dbReference type="InterPro" id="IPR050143">
    <property type="entry name" value="TRIM/RBCC"/>
</dbReference>
<evidence type="ECO:0000256" key="3">
    <source>
        <dbReference type="ARBA" id="ARBA00022833"/>
    </source>
</evidence>
<dbReference type="PANTHER" id="PTHR24103">
    <property type="entry name" value="E3 UBIQUITIN-PROTEIN LIGASE TRIM"/>
    <property type="match status" value="1"/>
</dbReference>
<dbReference type="GO" id="GO:0005737">
    <property type="term" value="C:cytoplasm"/>
    <property type="evidence" value="ECO:0007669"/>
    <property type="project" value="UniProtKB-ARBA"/>
</dbReference>
<sequence length="288" mass="32089">MAKHFKDVCTCGICLKYFENPMYLKCGYVCCLLCIGSLQKDPHGEGILCPSCSVASKKKDIKTAFLLGRVASKVKELEPQLQDVLQMNPRMKKFQVDMTFDMDTANNYLVISNDLRSVHCGHVKQDRKECAERFNQSICILGSPRFTSGRHYWEVDVGRSKEWDVGVCRESANRQGAIVLAADNGFWTVGLRDGELFAASTTPMTPLCVNPGLRRLGVFLDVEVGNISFCDIRDGTHIFTFTDISSEESLRPFFTPANATQEKQDPLTICPVMNPGIFHPPASPGPHK</sequence>
<dbReference type="Pfam" id="PF13765">
    <property type="entry name" value="PRY"/>
    <property type="match status" value="1"/>
</dbReference>
<dbReference type="RefSeq" id="XP_020029855.1">
    <property type="nucleotide sequence ID" value="XM_020174266.1"/>
</dbReference>
<dbReference type="InterPro" id="IPR001841">
    <property type="entry name" value="Znf_RING"/>
</dbReference>
<organism evidence="6">
    <name type="scientific">Castor canadensis</name>
    <name type="common">American beaver</name>
    <dbReference type="NCBI Taxonomy" id="51338"/>
    <lineage>
        <taxon>Eukaryota</taxon>
        <taxon>Metazoa</taxon>
        <taxon>Chordata</taxon>
        <taxon>Craniata</taxon>
        <taxon>Vertebrata</taxon>
        <taxon>Euteleostomi</taxon>
        <taxon>Mammalia</taxon>
        <taxon>Eutheria</taxon>
        <taxon>Euarchontoglires</taxon>
        <taxon>Glires</taxon>
        <taxon>Rodentia</taxon>
        <taxon>Castorimorpha</taxon>
        <taxon>Castoridae</taxon>
        <taxon>Castor</taxon>
    </lineage>
</organism>
<dbReference type="Gene3D" id="2.60.120.920">
    <property type="match status" value="1"/>
</dbReference>
<dbReference type="Pfam" id="PF15227">
    <property type="entry name" value="zf-C3HC4_4"/>
    <property type="match status" value="1"/>
</dbReference>
<dbReference type="GO" id="GO:0008270">
    <property type="term" value="F:zinc ion binding"/>
    <property type="evidence" value="ECO:0007669"/>
    <property type="project" value="UniProtKB-KW"/>
</dbReference>
<evidence type="ECO:0000256" key="4">
    <source>
        <dbReference type="PROSITE-ProRule" id="PRU00175"/>
    </source>
</evidence>
<dbReference type="InterPro" id="IPR006574">
    <property type="entry name" value="PRY"/>
</dbReference>
<dbReference type="AlphaFoldDB" id="A0A8B7VGT9"/>
<dbReference type="SUPFAM" id="SSF57850">
    <property type="entry name" value="RING/U-box"/>
    <property type="match status" value="1"/>
</dbReference>
<dbReference type="InterPro" id="IPR022723">
    <property type="entry name" value="RDM_domain_RFPL"/>
</dbReference>
<dbReference type="PROSITE" id="PS50188">
    <property type="entry name" value="B302_SPRY"/>
    <property type="match status" value="1"/>
</dbReference>
<evidence type="ECO:0000256" key="2">
    <source>
        <dbReference type="ARBA" id="ARBA00022771"/>
    </source>
</evidence>
<dbReference type="KEGG" id="ccan:109693155"/>